<reference evidence="1 2" key="2">
    <citation type="journal article" date="2012" name="PLoS Pathog.">
        <title>Diverse lifestyles and strategies of plant pathogenesis encoded in the genomes of eighteen Dothideomycetes fungi.</title>
        <authorList>
            <person name="Ohm R.A."/>
            <person name="Feau N."/>
            <person name="Henrissat B."/>
            <person name="Schoch C.L."/>
            <person name="Horwitz B.A."/>
            <person name="Barry K.W."/>
            <person name="Condon B.J."/>
            <person name="Copeland A.C."/>
            <person name="Dhillon B."/>
            <person name="Glaser F."/>
            <person name="Hesse C.N."/>
            <person name="Kosti I."/>
            <person name="LaButti K."/>
            <person name="Lindquist E.A."/>
            <person name="Lucas S."/>
            <person name="Salamov A.A."/>
            <person name="Bradshaw R.E."/>
            <person name="Ciuffetti L."/>
            <person name="Hamelin R.C."/>
            <person name="Kema G.H.J."/>
            <person name="Lawrence C."/>
            <person name="Scott J.A."/>
            <person name="Spatafora J.W."/>
            <person name="Turgeon B.G."/>
            <person name="de Wit P.J.G.M."/>
            <person name="Zhong S."/>
            <person name="Goodwin S.B."/>
            <person name="Grigoriev I.V."/>
        </authorList>
    </citation>
    <scope>NUCLEOTIDE SEQUENCE [LARGE SCALE GENOMIC DNA]</scope>
    <source>
        <strain evidence="2">NZE10 / CBS 128990</strain>
    </source>
</reference>
<dbReference type="Gene3D" id="3.40.50.150">
    <property type="entry name" value="Vaccinia Virus protein VP39"/>
    <property type="match status" value="1"/>
</dbReference>
<dbReference type="SUPFAM" id="SSF53335">
    <property type="entry name" value="S-adenosyl-L-methionine-dependent methyltransferases"/>
    <property type="match status" value="1"/>
</dbReference>
<dbReference type="EMBL" id="KB446547">
    <property type="protein sequence ID" value="EME38429.1"/>
    <property type="molecule type" value="Genomic_DNA"/>
</dbReference>
<gene>
    <name evidence="1" type="ORF">DOTSEDRAFT_57519</name>
</gene>
<reference evidence="2" key="1">
    <citation type="journal article" date="2012" name="PLoS Genet.">
        <title>The genomes of the fungal plant pathogens Cladosporium fulvum and Dothistroma septosporum reveal adaptation to different hosts and lifestyles but also signatures of common ancestry.</title>
        <authorList>
            <person name="de Wit P.J.G.M."/>
            <person name="van der Burgt A."/>
            <person name="Oekmen B."/>
            <person name="Stergiopoulos I."/>
            <person name="Abd-Elsalam K.A."/>
            <person name="Aerts A.L."/>
            <person name="Bahkali A.H."/>
            <person name="Beenen H.G."/>
            <person name="Chettri P."/>
            <person name="Cox M.P."/>
            <person name="Datema E."/>
            <person name="de Vries R.P."/>
            <person name="Dhillon B."/>
            <person name="Ganley A.R."/>
            <person name="Griffiths S.A."/>
            <person name="Guo Y."/>
            <person name="Hamelin R.C."/>
            <person name="Henrissat B."/>
            <person name="Kabir M.S."/>
            <person name="Jashni M.K."/>
            <person name="Kema G."/>
            <person name="Klaubauf S."/>
            <person name="Lapidus A."/>
            <person name="Levasseur A."/>
            <person name="Lindquist E."/>
            <person name="Mehrabi R."/>
            <person name="Ohm R.A."/>
            <person name="Owen T.J."/>
            <person name="Salamov A."/>
            <person name="Schwelm A."/>
            <person name="Schijlen E."/>
            <person name="Sun H."/>
            <person name="van den Burg H.A."/>
            <person name="van Ham R.C.H.J."/>
            <person name="Zhang S."/>
            <person name="Goodwin S.B."/>
            <person name="Grigoriev I.V."/>
            <person name="Collemare J."/>
            <person name="Bradshaw R.E."/>
        </authorList>
    </citation>
    <scope>NUCLEOTIDE SEQUENCE [LARGE SCALE GENOMIC DNA]</scope>
    <source>
        <strain evidence="2">NZE10 / CBS 128990</strain>
    </source>
</reference>
<evidence type="ECO:0000313" key="1">
    <source>
        <dbReference type="EMBL" id="EME38429.1"/>
    </source>
</evidence>
<evidence type="ECO:0000313" key="2">
    <source>
        <dbReference type="Proteomes" id="UP000016933"/>
    </source>
</evidence>
<sequence>MTHIPQAPQPQHDRLARFAGRNFSRFSLEHSIHCLPVDETEEDNCNEVNDILRQLLGRAVLPRLRLNETEEPQVLECGFQKAAWIDDILDACPDAWVVGIDIFTGQGTGDDSSEEDEDDGDRPDFYIKKRWNLNASFRTSHDLDLRPETFHLVNSRLFVDGINNGRWDSYVRELRSLLRPGGWLQMVEVHMLFQSDSGRGTTYLERWYQMYQQCLTAMGKNPRVGRQLQRLLTDAGFDHIHHAVHRLPMGGWLEGKETLGGQARDLMSKILRSASLWLFMRVHQPPLTPAQYEILITGAHQELLQDDLKLYLNV</sequence>
<accession>N1PDA4</accession>
<evidence type="ECO:0008006" key="3">
    <source>
        <dbReference type="Google" id="ProtNLM"/>
    </source>
</evidence>
<dbReference type="STRING" id="675120.N1PDA4"/>
<dbReference type="HOGENOM" id="CLU_010595_10_2_1"/>
<keyword evidence="2" id="KW-1185">Reference proteome</keyword>
<dbReference type="OMA" id="FPLYVCI"/>
<name>N1PDA4_DOTSN</name>
<organism evidence="1 2">
    <name type="scientific">Dothistroma septosporum (strain NZE10 / CBS 128990)</name>
    <name type="common">Red band needle blight fungus</name>
    <name type="synonym">Mycosphaerella pini</name>
    <dbReference type="NCBI Taxonomy" id="675120"/>
    <lineage>
        <taxon>Eukaryota</taxon>
        <taxon>Fungi</taxon>
        <taxon>Dikarya</taxon>
        <taxon>Ascomycota</taxon>
        <taxon>Pezizomycotina</taxon>
        <taxon>Dothideomycetes</taxon>
        <taxon>Dothideomycetidae</taxon>
        <taxon>Mycosphaerellales</taxon>
        <taxon>Mycosphaerellaceae</taxon>
        <taxon>Dothistroma</taxon>
    </lineage>
</organism>
<dbReference type="eggNOG" id="ENOG502RBCG">
    <property type="taxonomic scope" value="Eukaryota"/>
</dbReference>
<dbReference type="InterPro" id="IPR029063">
    <property type="entry name" value="SAM-dependent_MTases_sf"/>
</dbReference>
<protein>
    <recommendedName>
        <fullName evidence="3">Methyltransferase domain-containing protein</fullName>
    </recommendedName>
</protein>
<dbReference type="AlphaFoldDB" id="N1PDA4"/>
<proteinExistence type="predicted"/>
<dbReference type="OrthoDB" id="506498at2759"/>
<dbReference type="Proteomes" id="UP000016933">
    <property type="component" value="Unassembled WGS sequence"/>
</dbReference>